<name>A0A917PD16_9DEIO</name>
<protein>
    <submittedName>
        <fullName evidence="2">PIG-L domain-containing protein</fullName>
    </submittedName>
</protein>
<evidence type="ECO:0000313" key="3">
    <source>
        <dbReference type="Proteomes" id="UP000635726"/>
    </source>
</evidence>
<reference evidence="2" key="1">
    <citation type="journal article" date="2014" name="Int. J. Syst. Evol. Microbiol.">
        <title>Complete genome sequence of Corynebacterium casei LMG S-19264T (=DSM 44701T), isolated from a smear-ripened cheese.</title>
        <authorList>
            <consortium name="US DOE Joint Genome Institute (JGI-PGF)"/>
            <person name="Walter F."/>
            <person name="Albersmeier A."/>
            <person name="Kalinowski J."/>
            <person name="Ruckert C."/>
        </authorList>
    </citation>
    <scope>NUCLEOTIDE SEQUENCE</scope>
    <source>
        <strain evidence="2">JCM 14371</strain>
    </source>
</reference>
<evidence type="ECO:0000256" key="1">
    <source>
        <dbReference type="SAM" id="MobiDB-lite"/>
    </source>
</evidence>
<sequence length="336" mass="37115">MKGFARRPAARSRRRWLAPLLLVAAILALWINVTPFTRITQPNAAARVARLPATTPLYEGQKILILSPHPDDETLCCGGLIQKAHAAHAEVYVAFMTSGDGFEFDAALEGRQLRPTARAFQRLALRRMDEARAATASLGVPATHLSFLGYPDGSLLHLFLENYASPYRSPTTGLSAVTYPGTQSPGSAYTGQNLERDLGTLLDRVHPDLVLVPAPQDAHPDHRTTGFMALRLMAARGQTSRLRYWVVHGGLEWPLPKGLHRTEPLTLPSRAPNLAWTRQDLTPDEVLAKGRAVNLYRTQTALLGRFMEAFERRNELFSTTPLPRGPLTDTTLPPPR</sequence>
<dbReference type="SUPFAM" id="SSF102588">
    <property type="entry name" value="LmbE-like"/>
    <property type="match status" value="1"/>
</dbReference>
<proteinExistence type="predicted"/>
<dbReference type="GO" id="GO:0016811">
    <property type="term" value="F:hydrolase activity, acting on carbon-nitrogen (but not peptide) bonds, in linear amides"/>
    <property type="evidence" value="ECO:0007669"/>
    <property type="project" value="TreeGrafter"/>
</dbReference>
<accession>A0A917PD16</accession>
<dbReference type="Pfam" id="PF02585">
    <property type="entry name" value="PIG-L"/>
    <property type="match status" value="1"/>
</dbReference>
<feature type="region of interest" description="Disordered" evidence="1">
    <location>
        <begin position="317"/>
        <end position="336"/>
    </location>
</feature>
<dbReference type="AlphaFoldDB" id="A0A917PD16"/>
<organism evidence="2 3">
    <name type="scientific">Deinococcus aquiradiocola</name>
    <dbReference type="NCBI Taxonomy" id="393059"/>
    <lineage>
        <taxon>Bacteria</taxon>
        <taxon>Thermotogati</taxon>
        <taxon>Deinococcota</taxon>
        <taxon>Deinococci</taxon>
        <taxon>Deinococcales</taxon>
        <taxon>Deinococcaceae</taxon>
        <taxon>Deinococcus</taxon>
    </lineage>
</organism>
<dbReference type="PANTHER" id="PTHR12993">
    <property type="entry name" value="N-ACETYLGLUCOSAMINYL-PHOSPHATIDYLINOSITOL DE-N-ACETYLASE-RELATED"/>
    <property type="match status" value="1"/>
</dbReference>
<gene>
    <name evidence="2" type="ORF">GCM10008939_14760</name>
</gene>
<dbReference type="Proteomes" id="UP000635726">
    <property type="component" value="Unassembled WGS sequence"/>
</dbReference>
<dbReference type="RefSeq" id="WP_229670859.1">
    <property type="nucleotide sequence ID" value="NZ_BMOE01000004.1"/>
</dbReference>
<dbReference type="EMBL" id="BMOE01000004">
    <property type="protein sequence ID" value="GGJ71410.1"/>
    <property type="molecule type" value="Genomic_DNA"/>
</dbReference>
<dbReference type="InterPro" id="IPR024078">
    <property type="entry name" value="LmbE-like_dom_sf"/>
</dbReference>
<keyword evidence="3" id="KW-1185">Reference proteome</keyword>
<dbReference type="Gene3D" id="3.40.50.10320">
    <property type="entry name" value="LmbE-like"/>
    <property type="match status" value="1"/>
</dbReference>
<dbReference type="InterPro" id="IPR003737">
    <property type="entry name" value="GlcNAc_PI_deacetylase-related"/>
</dbReference>
<reference evidence="2" key="2">
    <citation type="submission" date="2020-09" db="EMBL/GenBank/DDBJ databases">
        <authorList>
            <person name="Sun Q."/>
            <person name="Ohkuma M."/>
        </authorList>
    </citation>
    <scope>NUCLEOTIDE SEQUENCE</scope>
    <source>
        <strain evidence="2">JCM 14371</strain>
    </source>
</reference>
<comment type="caution">
    <text evidence="2">The sequence shown here is derived from an EMBL/GenBank/DDBJ whole genome shotgun (WGS) entry which is preliminary data.</text>
</comment>
<dbReference type="PANTHER" id="PTHR12993:SF29">
    <property type="entry name" value="BLR3841 PROTEIN"/>
    <property type="match status" value="1"/>
</dbReference>
<evidence type="ECO:0000313" key="2">
    <source>
        <dbReference type="EMBL" id="GGJ71410.1"/>
    </source>
</evidence>